<keyword evidence="5 8" id="KW-0472">Membrane</keyword>
<keyword evidence="3 8" id="KW-1133">Transmembrane helix</keyword>
<dbReference type="CDD" id="cd00637">
    <property type="entry name" value="7tm_classA_rhodopsin-like"/>
    <property type="match status" value="1"/>
</dbReference>
<dbReference type="InterPro" id="IPR050125">
    <property type="entry name" value="GPCR_opsins"/>
</dbReference>
<evidence type="ECO:0000259" key="9">
    <source>
        <dbReference type="PROSITE" id="PS50262"/>
    </source>
</evidence>
<keyword evidence="2 8" id="KW-0812">Transmembrane</keyword>
<gene>
    <name evidence="11" type="ORF">EDS130_LOCUS36489</name>
    <name evidence="10" type="ORF">XAT740_LOCUS29771</name>
</gene>
<dbReference type="InterPro" id="IPR017452">
    <property type="entry name" value="GPCR_Rhodpsn_7TM"/>
</dbReference>
<feature type="transmembrane region" description="Helical" evidence="8">
    <location>
        <begin position="127"/>
        <end position="147"/>
    </location>
</feature>
<evidence type="ECO:0000256" key="3">
    <source>
        <dbReference type="ARBA" id="ARBA00022989"/>
    </source>
</evidence>
<dbReference type="PANTHER" id="PTHR24240">
    <property type="entry name" value="OPSIN"/>
    <property type="match status" value="1"/>
</dbReference>
<comment type="subcellular location">
    <subcellularLocation>
        <location evidence="1">Membrane</location>
        <topology evidence="1">Multi-pass membrane protein</topology>
    </subcellularLocation>
</comment>
<evidence type="ECO:0000256" key="7">
    <source>
        <dbReference type="ARBA" id="ARBA00023224"/>
    </source>
</evidence>
<dbReference type="PROSITE" id="PS50262">
    <property type="entry name" value="G_PROTEIN_RECEP_F1_2"/>
    <property type="match status" value="1"/>
</dbReference>
<feature type="transmembrane region" description="Helical" evidence="8">
    <location>
        <begin position="212"/>
        <end position="231"/>
    </location>
</feature>
<dbReference type="AlphaFoldDB" id="A0A815EYF8"/>
<dbReference type="Gene3D" id="1.20.1070.10">
    <property type="entry name" value="Rhodopsin 7-helix transmembrane proteins"/>
    <property type="match status" value="1"/>
</dbReference>
<evidence type="ECO:0000256" key="2">
    <source>
        <dbReference type="ARBA" id="ARBA00022692"/>
    </source>
</evidence>
<evidence type="ECO:0000256" key="6">
    <source>
        <dbReference type="ARBA" id="ARBA00023170"/>
    </source>
</evidence>
<keyword evidence="4" id="KW-0297">G-protein coupled receptor</keyword>
<protein>
    <recommendedName>
        <fullName evidence="9">G-protein coupled receptors family 1 profile domain-containing protein</fullName>
    </recommendedName>
</protein>
<comment type="caution">
    <text evidence="10">The sequence shown here is derived from an EMBL/GenBank/DDBJ whole genome shotgun (WGS) entry which is preliminary data.</text>
</comment>
<dbReference type="EMBL" id="CAJNOR010002613">
    <property type="protein sequence ID" value="CAF1318337.1"/>
    <property type="molecule type" value="Genomic_DNA"/>
</dbReference>
<dbReference type="EMBL" id="CAJNOJ010000340">
    <property type="protein sequence ID" value="CAF1407821.1"/>
    <property type="molecule type" value="Genomic_DNA"/>
</dbReference>
<keyword evidence="6" id="KW-0675">Receptor</keyword>
<reference evidence="10" key="1">
    <citation type="submission" date="2021-02" db="EMBL/GenBank/DDBJ databases">
        <authorList>
            <person name="Nowell W R."/>
        </authorList>
    </citation>
    <scope>NUCLEOTIDE SEQUENCE</scope>
</reference>
<evidence type="ECO:0000313" key="11">
    <source>
        <dbReference type="EMBL" id="CAF1407821.1"/>
    </source>
</evidence>
<feature type="domain" description="G-protein coupled receptors family 1 profile" evidence="9">
    <location>
        <begin position="31"/>
        <end position="237"/>
    </location>
</feature>
<keyword evidence="7" id="KW-0807">Transducer</keyword>
<organism evidence="10 12">
    <name type="scientific">Adineta ricciae</name>
    <name type="common">Rotifer</name>
    <dbReference type="NCBI Taxonomy" id="249248"/>
    <lineage>
        <taxon>Eukaryota</taxon>
        <taxon>Metazoa</taxon>
        <taxon>Spiralia</taxon>
        <taxon>Gnathifera</taxon>
        <taxon>Rotifera</taxon>
        <taxon>Eurotatoria</taxon>
        <taxon>Bdelloidea</taxon>
        <taxon>Adinetida</taxon>
        <taxon>Adinetidae</taxon>
        <taxon>Adineta</taxon>
    </lineage>
</organism>
<feature type="transmembrane region" description="Helical" evidence="8">
    <location>
        <begin position="52"/>
        <end position="70"/>
    </location>
</feature>
<name>A0A815EYF8_ADIRI</name>
<dbReference type="GO" id="GO:0004930">
    <property type="term" value="F:G protein-coupled receptor activity"/>
    <property type="evidence" value="ECO:0007669"/>
    <property type="project" value="UniProtKB-KW"/>
</dbReference>
<dbReference type="Proteomes" id="UP000663852">
    <property type="component" value="Unassembled WGS sequence"/>
</dbReference>
<evidence type="ECO:0000256" key="4">
    <source>
        <dbReference type="ARBA" id="ARBA00023040"/>
    </source>
</evidence>
<feature type="transmembrane region" description="Helical" evidence="8">
    <location>
        <begin position="90"/>
        <end position="115"/>
    </location>
</feature>
<feature type="transmembrane region" description="Helical" evidence="8">
    <location>
        <begin position="17"/>
        <end position="40"/>
    </location>
</feature>
<dbReference type="InterPro" id="IPR000276">
    <property type="entry name" value="GPCR_Rhodpsn"/>
</dbReference>
<evidence type="ECO:0000256" key="1">
    <source>
        <dbReference type="ARBA" id="ARBA00004141"/>
    </source>
</evidence>
<dbReference type="Pfam" id="PF00001">
    <property type="entry name" value="7tm_1"/>
    <property type="match status" value="1"/>
</dbReference>
<evidence type="ECO:0000256" key="5">
    <source>
        <dbReference type="ARBA" id="ARBA00023136"/>
    </source>
</evidence>
<evidence type="ECO:0000313" key="12">
    <source>
        <dbReference type="Proteomes" id="UP000663828"/>
    </source>
</evidence>
<dbReference type="SUPFAM" id="SSF81321">
    <property type="entry name" value="Family A G protein-coupled receptor-like"/>
    <property type="match status" value="1"/>
</dbReference>
<dbReference type="GO" id="GO:0016020">
    <property type="term" value="C:membrane"/>
    <property type="evidence" value="ECO:0007669"/>
    <property type="project" value="UniProtKB-SubCell"/>
</dbReference>
<evidence type="ECO:0000313" key="10">
    <source>
        <dbReference type="EMBL" id="CAF1318337.1"/>
    </source>
</evidence>
<accession>A0A815EYF8</accession>
<feature type="transmembrane region" description="Helical" evidence="8">
    <location>
        <begin position="251"/>
        <end position="268"/>
    </location>
</feature>
<proteinExistence type="predicted"/>
<evidence type="ECO:0000256" key="8">
    <source>
        <dbReference type="SAM" id="Phobius"/>
    </source>
</evidence>
<dbReference type="OrthoDB" id="10023482at2759"/>
<sequence length="287" mass="32420">MNGSTALDSSPYSSTLIIIQIAMFSLTIFFSIAYTTLILVESTLRKNRLNWFTINVCLTTVLFSTIMVMMNTQQLFGVTGNISCHSTAYLVTMIACQLMYSHCVFAISRLLTIVYAHKRVFRSNLCLWGYIIGGWIAAFLLALPYAFTDFLMCSNSEEITFMSYYALITILFLPIIIITACNTRTLMFVRNSARRVHVDGTVGQVSHKRDVFLVKLTIGTFIMFVVGWTPSFTIQVFDKNAYIPNIANECLQVLPSIALLGDVLLLIFTNQPVRVLVKNFTNKIFHL</sequence>
<keyword evidence="12" id="KW-1185">Reference proteome</keyword>
<dbReference type="Proteomes" id="UP000663828">
    <property type="component" value="Unassembled WGS sequence"/>
</dbReference>
<feature type="transmembrane region" description="Helical" evidence="8">
    <location>
        <begin position="159"/>
        <end position="181"/>
    </location>
</feature>